<dbReference type="InterPro" id="IPR023151">
    <property type="entry name" value="PEP_util_CS"/>
</dbReference>
<comment type="caution">
    <text evidence="17">The sequence shown here is derived from an EMBL/GenBank/DDBJ whole genome shotgun (WGS) entry which is preliminary data.</text>
</comment>
<evidence type="ECO:0000256" key="10">
    <source>
        <dbReference type="ARBA" id="ARBA00022683"/>
    </source>
</evidence>
<dbReference type="SUPFAM" id="SSF47831">
    <property type="entry name" value="Enzyme I of the PEP:sugar phosphotransferase system HPr-binding (sub)domain"/>
    <property type="match status" value="1"/>
</dbReference>
<gene>
    <name evidence="17" type="primary">ptsP</name>
    <name evidence="17" type="ORF">CUR86_09325</name>
</gene>
<dbReference type="EMBL" id="PGFS01000001">
    <property type="protein sequence ID" value="MDH4572640.1"/>
    <property type="molecule type" value="Genomic_DNA"/>
</dbReference>
<keyword evidence="18" id="KW-1185">Reference proteome</keyword>
<comment type="cofactor">
    <cofactor evidence="2">
        <name>Mg(2+)</name>
        <dbReference type="ChEBI" id="CHEBI:18420"/>
    </cofactor>
</comment>
<keyword evidence="13" id="KW-0460">Magnesium</keyword>
<keyword evidence="6" id="KW-0813">Transport</keyword>
<evidence type="ECO:0000259" key="15">
    <source>
        <dbReference type="PROSITE" id="PS51093"/>
    </source>
</evidence>
<feature type="compositionally biased region" description="Low complexity" evidence="14">
    <location>
        <begin position="274"/>
        <end position="285"/>
    </location>
</feature>
<keyword evidence="8" id="KW-0762">Sugar transport</keyword>
<reference evidence="17" key="1">
    <citation type="journal article" date="2015" name="Antonie Van Leeuwenhoek">
        <title>Comparative 16S rRNA signatures and multilocus sequence analysis for the genus Salinicola and description of Salinicola acroporae sp. nov., isolated from coral Acropora digitifera.</title>
        <authorList>
            <person name="Lepcha R.T."/>
            <person name="Poddar A."/>
            <person name="Schumann P."/>
            <person name="Das S.K."/>
        </authorList>
    </citation>
    <scope>NUCLEOTIDE SEQUENCE</scope>
    <source>
        <strain evidence="17">S4-41</strain>
    </source>
</reference>
<dbReference type="Gene3D" id="3.50.30.10">
    <property type="entry name" value="Phosphohistidine domain"/>
    <property type="match status" value="1"/>
</dbReference>
<evidence type="ECO:0000313" key="17">
    <source>
        <dbReference type="EMBL" id="MDH4572640.1"/>
    </source>
</evidence>
<evidence type="ECO:0000256" key="1">
    <source>
        <dbReference type="ARBA" id="ARBA00000683"/>
    </source>
</evidence>
<evidence type="ECO:0000259" key="16">
    <source>
        <dbReference type="PROSITE" id="PS51350"/>
    </source>
</evidence>
<keyword evidence="10" id="KW-0598">Phosphotransferase system</keyword>
<evidence type="ECO:0000256" key="7">
    <source>
        <dbReference type="ARBA" id="ARBA00022490"/>
    </source>
</evidence>
<dbReference type="InterPro" id="IPR001020">
    <property type="entry name" value="PTS_HPr_His_P_site"/>
</dbReference>
<dbReference type="InterPro" id="IPR000121">
    <property type="entry name" value="PEP_util_C"/>
</dbReference>
<dbReference type="Pfam" id="PF00381">
    <property type="entry name" value="PTS-HPr"/>
    <property type="match status" value="1"/>
</dbReference>
<sequence length="875" mass="90976">MSSTSRFLCAPLRGVVVPLGEVPDPAFAQGALGPGVAIDPLGETLHAPCDGEVIQCARTAHALTLRDDHGHEWLLHIGIDTVDLGGEGFELLVATGERVAVGDPLCRFDVDGLARRAKALVTPIVMTNAPDLSLETLVTPGMIVDKGEALLQWQAPGPAAEAVGRSASSEASARGEATIAAAQGLHARPASRLRTLAHNHAVELRLARAEEAGEGRSDVDGASVASLSALLNLGLVQGDRVRVTARGAAAQAAVDAAITLLETPEHESGRADVSAEPTAAPAEASMPGTLNGLSASPGLAVGPLVRYRVALPSVADTANDPERERRALDAAVAEVDADLERSRRAAEARGQQAEADIFEAHRAWLDDPDLRAAAESKIVEGASAGRAWHLALETEIQRLRGSGNTLLAGRADDLHDLQRRVMQRFATQEAVATTGLEGAILAAREMTPSQFVEVAEQIAGLCLAGGGSTSHVSILARARGLPCLVAMGDALLEASGDRVCLDADQGRLELAPDERRLAAVEAEQARQRQRAEADLAAASEPVTMRDGRRLHVAANIAAGGEAQGALDAGADGIGLMRSEFLFLARQTAPDLAEQQAEYRAAVEAMAGRPVVVRLLDIGADKQLPYLALPATPNPALGERGARLWQSHPEMFDTQLDALLEAGRGLPVCEDGLTRLRLMVPMIADVGELRWVRRRLATRAAALGIERLPSLGAMVEVPTAALCAGSLAREAEFLSIGTNDLTQYALAMDREVASLAARSDVLHPGVLRLIALCLKGADGRCPVAVCGTAAGDPLAGALLAAMGVDELSVEPARVAAVKAMLRGLDAETLAAQLPALLALDDAAAVREALATVLATSAQAATPPSGDTTVADTTTRS</sequence>
<dbReference type="InterPro" id="IPR008731">
    <property type="entry name" value="PTS_EIN"/>
</dbReference>
<dbReference type="Pfam" id="PF00391">
    <property type="entry name" value="PEP-utilizers"/>
    <property type="match status" value="1"/>
</dbReference>
<dbReference type="InterPro" id="IPR006318">
    <property type="entry name" value="PTS_EI-like"/>
</dbReference>
<evidence type="ECO:0000256" key="12">
    <source>
        <dbReference type="ARBA" id="ARBA00022777"/>
    </source>
</evidence>
<feature type="region of interest" description="Disordered" evidence="14">
    <location>
        <begin position="855"/>
        <end position="875"/>
    </location>
</feature>
<dbReference type="Pfam" id="PF05524">
    <property type="entry name" value="PEP-utilisers_N"/>
    <property type="match status" value="1"/>
</dbReference>
<evidence type="ECO:0000256" key="5">
    <source>
        <dbReference type="ARBA" id="ARBA00012232"/>
    </source>
</evidence>
<keyword evidence="11" id="KW-0479">Metal-binding</keyword>
<evidence type="ECO:0000256" key="14">
    <source>
        <dbReference type="SAM" id="MobiDB-lite"/>
    </source>
</evidence>
<dbReference type="InterPro" id="IPR035895">
    <property type="entry name" value="HPr-like_sf"/>
</dbReference>
<dbReference type="SUPFAM" id="SSF51621">
    <property type="entry name" value="Phosphoenolpyruvate/pyruvate domain"/>
    <property type="match status" value="1"/>
</dbReference>
<protein>
    <recommendedName>
        <fullName evidence="5">phosphoenolpyruvate--protein phosphotransferase</fullName>
        <ecNumber evidence="5">2.7.3.9</ecNumber>
    </recommendedName>
</protein>
<dbReference type="PANTHER" id="PTHR46244">
    <property type="entry name" value="PHOSPHOENOLPYRUVATE-PROTEIN PHOSPHOTRANSFERASE"/>
    <property type="match status" value="1"/>
</dbReference>
<dbReference type="InterPro" id="IPR050499">
    <property type="entry name" value="PEP-utilizing_PTS_enzyme"/>
</dbReference>
<keyword evidence="7" id="KW-0963">Cytoplasm</keyword>
<dbReference type="PROSITE" id="PS51350">
    <property type="entry name" value="PTS_HPR_DOM"/>
    <property type="match status" value="1"/>
</dbReference>
<dbReference type="Proteomes" id="UP001162135">
    <property type="component" value="Unassembled WGS sequence"/>
</dbReference>
<feature type="domain" description="HPr" evidence="16">
    <location>
        <begin position="172"/>
        <end position="268"/>
    </location>
</feature>
<evidence type="ECO:0000256" key="3">
    <source>
        <dbReference type="ARBA" id="ARBA00004496"/>
    </source>
</evidence>
<feature type="region of interest" description="Disordered" evidence="14">
    <location>
        <begin position="263"/>
        <end position="289"/>
    </location>
</feature>
<dbReference type="Gene3D" id="3.30.1340.10">
    <property type="entry name" value="HPr-like"/>
    <property type="match status" value="1"/>
</dbReference>
<proteinExistence type="inferred from homology"/>
<dbReference type="Gene3D" id="2.70.70.10">
    <property type="entry name" value="Glucose Permease (Domain IIA)"/>
    <property type="match status" value="1"/>
</dbReference>
<dbReference type="PRINTS" id="PR01736">
    <property type="entry name" value="PHPHTRNFRASE"/>
</dbReference>
<dbReference type="SUPFAM" id="SSF52009">
    <property type="entry name" value="Phosphohistidine domain"/>
    <property type="match status" value="1"/>
</dbReference>
<dbReference type="PROSITE" id="PS51093">
    <property type="entry name" value="PTS_EIIA_TYPE_1"/>
    <property type="match status" value="1"/>
</dbReference>
<dbReference type="InterPro" id="IPR011055">
    <property type="entry name" value="Dup_hybrid_motif"/>
</dbReference>
<dbReference type="Gene3D" id="1.10.274.10">
    <property type="entry name" value="PtsI, HPr-binding domain"/>
    <property type="match status" value="1"/>
</dbReference>
<comment type="catalytic activity">
    <reaction evidence="1">
        <text>L-histidyl-[protein] + phosphoenolpyruvate = N(pros)-phospho-L-histidyl-[protein] + pyruvate</text>
        <dbReference type="Rhea" id="RHEA:23880"/>
        <dbReference type="Rhea" id="RHEA-COMP:9745"/>
        <dbReference type="Rhea" id="RHEA-COMP:9746"/>
        <dbReference type="ChEBI" id="CHEBI:15361"/>
        <dbReference type="ChEBI" id="CHEBI:29979"/>
        <dbReference type="ChEBI" id="CHEBI:58702"/>
        <dbReference type="ChEBI" id="CHEBI:64837"/>
        <dbReference type="EC" id="2.7.3.9"/>
    </reaction>
</comment>
<dbReference type="SUPFAM" id="SSF55594">
    <property type="entry name" value="HPr-like"/>
    <property type="match status" value="1"/>
</dbReference>
<organism evidence="17 18">
    <name type="scientific">Salinicola acroporae</name>
    <dbReference type="NCBI Taxonomy" id="1541440"/>
    <lineage>
        <taxon>Bacteria</taxon>
        <taxon>Pseudomonadati</taxon>
        <taxon>Pseudomonadota</taxon>
        <taxon>Gammaproteobacteria</taxon>
        <taxon>Oceanospirillales</taxon>
        <taxon>Halomonadaceae</taxon>
        <taxon>Salinicola</taxon>
    </lineage>
</organism>
<evidence type="ECO:0000256" key="4">
    <source>
        <dbReference type="ARBA" id="ARBA00007837"/>
    </source>
</evidence>
<dbReference type="InterPro" id="IPR015813">
    <property type="entry name" value="Pyrv/PenolPyrv_kinase-like_dom"/>
</dbReference>
<name>A0ABT6I5V7_9GAMM</name>
<dbReference type="Pfam" id="PF00358">
    <property type="entry name" value="PTS_EIIA_1"/>
    <property type="match status" value="1"/>
</dbReference>
<comment type="similarity">
    <text evidence="4">Belongs to the PEP-utilizing enzyme family.</text>
</comment>
<accession>A0ABT6I5V7</accession>
<evidence type="ECO:0000256" key="13">
    <source>
        <dbReference type="ARBA" id="ARBA00022842"/>
    </source>
</evidence>
<reference evidence="17" key="2">
    <citation type="submission" date="2017-11" db="EMBL/GenBank/DDBJ databases">
        <authorList>
            <person name="Das S.K."/>
        </authorList>
    </citation>
    <scope>NUCLEOTIDE SEQUENCE</scope>
    <source>
        <strain evidence="17">S4-41</strain>
    </source>
</reference>
<dbReference type="RefSeq" id="WP_110717175.1">
    <property type="nucleotide sequence ID" value="NZ_PGFS01000001.1"/>
</dbReference>
<dbReference type="PROSITE" id="PS00369">
    <property type="entry name" value="PTS_HPR_HIS"/>
    <property type="match status" value="1"/>
</dbReference>
<dbReference type="PANTHER" id="PTHR46244:SF6">
    <property type="entry name" value="PHOSPHOENOLPYRUVATE-PROTEIN PHOSPHOTRANSFERASE"/>
    <property type="match status" value="1"/>
</dbReference>
<keyword evidence="9" id="KW-0808">Transferase</keyword>
<feature type="domain" description="PTS EIIA type-1" evidence="15">
    <location>
        <begin position="24"/>
        <end position="128"/>
    </location>
</feature>
<dbReference type="InterPro" id="IPR001127">
    <property type="entry name" value="PTS_EIIA_1_perm"/>
</dbReference>
<dbReference type="SUPFAM" id="SSF51261">
    <property type="entry name" value="Duplicated hybrid motif"/>
    <property type="match status" value="1"/>
</dbReference>
<evidence type="ECO:0000256" key="6">
    <source>
        <dbReference type="ARBA" id="ARBA00022448"/>
    </source>
</evidence>
<evidence type="ECO:0000313" key="18">
    <source>
        <dbReference type="Proteomes" id="UP001162135"/>
    </source>
</evidence>
<dbReference type="Pfam" id="PF02896">
    <property type="entry name" value="PEP-utilizers_C"/>
    <property type="match status" value="1"/>
</dbReference>
<evidence type="ECO:0000256" key="2">
    <source>
        <dbReference type="ARBA" id="ARBA00001946"/>
    </source>
</evidence>
<comment type="subcellular location">
    <subcellularLocation>
        <location evidence="3">Cytoplasm</location>
    </subcellularLocation>
</comment>
<dbReference type="Gene3D" id="3.20.20.60">
    <property type="entry name" value="Phosphoenolpyruvate-binding domains"/>
    <property type="match status" value="1"/>
</dbReference>
<keyword evidence="12" id="KW-0418">Kinase</keyword>
<evidence type="ECO:0000256" key="9">
    <source>
        <dbReference type="ARBA" id="ARBA00022679"/>
    </source>
</evidence>
<dbReference type="InterPro" id="IPR040442">
    <property type="entry name" value="Pyrv_kinase-like_dom_sf"/>
</dbReference>
<dbReference type="InterPro" id="IPR008279">
    <property type="entry name" value="PEP-util_enz_mobile_dom"/>
</dbReference>
<dbReference type="InterPro" id="IPR036637">
    <property type="entry name" value="Phosphohistidine_dom_sf"/>
</dbReference>
<dbReference type="InterPro" id="IPR036618">
    <property type="entry name" value="PtsI_HPr-bd_sf"/>
</dbReference>
<dbReference type="InterPro" id="IPR000032">
    <property type="entry name" value="HPr-like"/>
</dbReference>
<dbReference type="NCBIfam" id="TIGR00830">
    <property type="entry name" value="PTBA"/>
    <property type="match status" value="1"/>
</dbReference>
<evidence type="ECO:0000256" key="8">
    <source>
        <dbReference type="ARBA" id="ARBA00022597"/>
    </source>
</evidence>
<dbReference type="PROSITE" id="PS00742">
    <property type="entry name" value="PEP_ENZYMES_2"/>
    <property type="match status" value="1"/>
</dbReference>
<dbReference type="NCBIfam" id="TIGR01417">
    <property type="entry name" value="PTS_I_fam"/>
    <property type="match status" value="1"/>
</dbReference>
<dbReference type="EC" id="2.7.3.9" evidence="5"/>
<evidence type="ECO:0000256" key="11">
    <source>
        <dbReference type="ARBA" id="ARBA00022723"/>
    </source>
</evidence>